<feature type="region of interest" description="Disordered" evidence="1">
    <location>
        <begin position="34"/>
        <end position="67"/>
    </location>
</feature>
<accession>X6MJ34</accession>
<feature type="transmembrane region" description="Helical" evidence="2">
    <location>
        <begin position="7"/>
        <end position="30"/>
    </location>
</feature>
<keyword evidence="2" id="KW-0812">Transmembrane</keyword>
<evidence type="ECO:0000313" key="3">
    <source>
        <dbReference type="EMBL" id="ETO14023.1"/>
    </source>
</evidence>
<name>X6MJ34_RETFI</name>
<keyword evidence="4" id="KW-1185">Reference proteome</keyword>
<evidence type="ECO:0000313" key="4">
    <source>
        <dbReference type="Proteomes" id="UP000023152"/>
    </source>
</evidence>
<evidence type="ECO:0000256" key="1">
    <source>
        <dbReference type="SAM" id="MobiDB-lite"/>
    </source>
</evidence>
<proteinExistence type="predicted"/>
<dbReference type="Proteomes" id="UP000023152">
    <property type="component" value="Unassembled WGS sequence"/>
</dbReference>
<dbReference type="EMBL" id="ASPP01020259">
    <property type="protein sequence ID" value="ETO14023.1"/>
    <property type="molecule type" value="Genomic_DNA"/>
</dbReference>
<sequence>MFSWLDTISIISLSVTVFVSWSSLLLPFIALCTGEDDEKEEEEEEDDDDEREDEDDDKEEVDANNASTVAVIGTAEDWLDTWS</sequence>
<feature type="compositionally biased region" description="Acidic residues" evidence="1">
    <location>
        <begin position="34"/>
        <end position="62"/>
    </location>
</feature>
<organism evidence="3 4">
    <name type="scientific">Reticulomyxa filosa</name>
    <dbReference type="NCBI Taxonomy" id="46433"/>
    <lineage>
        <taxon>Eukaryota</taxon>
        <taxon>Sar</taxon>
        <taxon>Rhizaria</taxon>
        <taxon>Retaria</taxon>
        <taxon>Foraminifera</taxon>
        <taxon>Monothalamids</taxon>
        <taxon>Reticulomyxidae</taxon>
        <taxon>Reticulomyxa</taxon>
    </lineage>
</organism>
<keyword evidence="2" id="KW-1133">Transmembrane helix</keyword>
<gene>
    <name evidence="3" type="ORF">RFI_23343</name>
</gene>
<keyword evidence="2" id="KW-0472">Membrane</keyword>
<reference evidence="3 4" key="1">
    <citation type="journal article" date="2013" name="Curr. Biol.">
        <title>The Genome of the Foraminiferan Reticulomyxa filosa.</title>
        <authorList>
            <person name="Glockner G."/>
            <person name="Hulsmann N."/>
            <person name="Schleicher M."/>
            <person name="Noegel A.A."/>
            <person name="Eichinger L."/>
            <person name="Gallinger C."/>
            <person name="Pawlowski J."/>
            <person name="Sierra R."/>
            <person name="Euteneuer U."/>
            <person name="Pillet L."/>
            <person name="Moustafa A."/>
            <person name="Platzer M."/>
            <person name="Groth M."/>
            <person name="Szafranski K."/>
            <person name="Schliwa M."/>
        </authorList>
    </citation>
    <scope>NUCLEOTIDE SEQUENCE [LARGE SCALE GENOMIC DNA]</scope>
</reference>
<comment type="caution">
    <text evidence="3">The sequence shown here is derived from an EMBL/GenBank/DDBJ whole genome shotgun (WGS) entry which is preliminary data.</text>
</comment>
<dbReference type="AlphaFoldDB" id="X6MJ34"/>
<protein>
    <submittedName>
        <fullName evidence="3">Uncharacterized protein</fullName>
    </submittedName>
</protein>
<evidence type="ECO:0000256" key="2">
    <source>
        <dbReference type="SAM" id="Phobius"/>
    </source>
</evidence>